<feature type="compositionally biased region" description="Basic and acidic residues" evidence="1">
    <location>
        <begin position="209"/>
        <end position="227"/>
    </location>
</feature>
<keyword evidence="2" id="KW-0472">Membrane</keyword>
<dbReference type="InterPro" id="IPR013783">
    <property type="entry name" value="Ig-like_fold"/>
</dbReference>
<feature type="chain" id="PRO_5024456931" description="Ig-like domain-containing protein" evidence="3">
    <location>
        <begin position="24"/>
        <end position="356"/>
    </location>
</feature>
<feature type="signal peptide" evidence="3">
    <location>
        <begin position="1"/>
        <end position="23"/>
    </location>
</feature>
<dbReference type="Gene3D" id="2.60.40.10">
    <property type="entry name" value="Immunoglobulins"/>
    <property type="match status" value="1"/>
</dbReference>
<sequence>MSVKYFVHLLIFFSALVPNGLNCSESCNSITLNIQLGSEVLLPCTLLKSNKTEEARWIQTSSLLSIRPNGNITFDDPRDGRMTVFPLLFGRGNFSILVHQFQASDMGIYCCQLSHECQRVEIKLSQSPEDHKGGLNFPWYYIAAGVGIFILLVIVFSLIYKFRGNCLKRSSDSYYVNSERKEQKEAGHREHVERAKVDECDGEYEEIESDTHEADYENTPEKEHDGQYEDTMSEEQDEDYVNTDRRSSHDQYDNTDREYPAELHVNRDMQGYYDNICVYENDEHYPNQKSKSPRKAEFRKKPHQQPNSARLYYANQSEILKSGCPGKRNKKESQFKNPLYDQSPAHKEINNHLPIH</sequence>
<feature type="compositionally biased region" description="Polar residues" evidence="1">
    <location>
        <begin position="304"/>
        <end position="319"/>
    </location>
</feature>
<dbReference type="Pfam" id="PF07686">
    <property type="entry name" value="V-set"/>
    <property type="match status" value="1"/>
</dbReference>
<keyword evidence="6" id="KW-1185">Reference proteome</keyword>
<proteinExistence type="predicted"/>
<feature type="compositionally biased region" description="Basic and acidic residues" evidence="1">
    <location>
        <begin position="242"/>
        <end position="258"/>
    </location>
</feature>
<dbReference type="InterPro" id="IPR036179">
    <property type="entry name" value="Ig-like_dom_sf"/>
</dbReference>
<dbReference type="PROSITE" id="PS50835">
    <property type="entry name" value="IG_LIKE"/>
    <property type="match status" value="1"/>
</dbReference>
<evidence type="ECO:0000256" key="3">
    <source>
        <dbReference type="SAM" id="SignalP"/>
    </source>
</evidence>
<evidence type="ECO:0000256" key="2">
    <source>
        <dbReference type="SAM" id="Phobius"/>
    </source>
</evidence>
<organism evidence="5 6">
    <name type="scientific">Pangasianodon hypophthalmus</name>
    <name type="common">Striped catfish</name>
    <name type="synonym">Helicophagus hypophthalmus</name>
    <dbReference type="NCBI Taxonomy" id="310915"/>
    <lineage>
        <taxon>Eukaryota</taxon>
        <taxon>Metazoa</taxon>
        <taxon>Chordata</taxon>
        <taxon>Craniata</taxon>
        <taxon>Vertebrata</taxon>
        <taxon>Euteleostomi</taxon>
        <taxon>Actinopterygii</taxon>
        <taxon>Neopterygii</taxon>
        <taxon>Teleostei</taxon>
        <taxon>Ostariophysi</taxon>
        <taxon>Siluriformes</taxon>
        <taxon>Pangasiidae</taxon>
        <taxon>Pangasianodon</taxon>
    </lineage>
</organism>
<dbReference type="Proteomes" id="UP000327468">
    <property type="component" value="Chromosome 14"/>
</dbReference>
<evidence type="ECO:0000313" key="6">
    <source>
        <dbReference type="Proteomes" id="UP000327468"/>
    </source>
</evidence>
<feature type="transmembrane region" description="Helical" evidence="2">
    <location>
        <begin position="139"/>
        <end position="160"/>
    </location>
</feature>
<protein>
    <recommendedName>
        <fullName evidence="4">Ig-like domain-containing protein</fullName>
    </recommendedName>
</protein>
<evidence type="ECO:0000256" key="1">
    <source>
        <dbReference type="SAM" id="MobiDB-lite"/>
    </source>
</evidence>
<reference evidence="5 6" key="1">
    <citation type="submission" date="2019-06" db="EMBL/GenBank/DDBJ databases">
        <title>A chromosome-scale genome assembly of the striped catfish, Pangasianodon hypophthalmus.</title>
        <authorList>
            <person name="Wen M."/>
            <person name="Zahm M."/>
            <person name="Roques C."/>
            <person name="Cabau C."/>
            <person name="Klopp C."/>
            <person name="Donnadieu C."/>
            <person name="Jouanno E."/>
            <person name="Avarre J.-C."/>
            <person name="Campet M."/>
            <person name="Ha T.T.T."/>
            <person name="Dugue R."/>
            <person name="Lampietro C."/>
            <person name="Louis A."/>
            <person name="Herpin A."/>
            <person name="Echchiki A."/>
            <person name="Berthelot C."/>
            <person name="Parey E."/>
            <person name="Roest-Crollius H."/>
            <person name="Braasch I."/>
            <person name="Postlethwait J."/>
            <person name="Bobe J."/>
            <person name="Montfort J."/>
            <person name="Bouchez O."/>
            <person name="Begum T."/>
            <person name="Schartl M."/>
            <person name="Guiguen Y."/>
        </authorList>
    </citation>
    <scope>NUCLEOTIDE SEQUENCE [LARGE SCALE GENOMIC DNA]</scope>
    <source>
        <strain evidence="5 6">Indonesia</strain>
        <tissue evidence="5">Blood</tissue>
    </source>
</reference>
<dbReference type="AlphaFoldDB" id="A0A5N5M5P5"/>
<feature type="region of interest" description="Disordered" evidence="1">
    <location>
        <begin position="180"/>
        <end position="258"/>
    </location>
</feature>
<accession>A0A5N5M5P5</accession>
<dbReference type="SUPFAM" id="SSF48726">
    <property type="entry name" value="Immunoglobulin"/>
    <property type="match status" value="1"/>
</dbReference>
<comment type="caution">
    <text evidence="5">The sequence shown here is derived from an EMBL/GenBank/DDBJ whole genome shotgun (WGS) entry which is preliminary data.</text>
</comment>
<dbReference type="EMBL" id="VFJC01000015">
    <property type="protein sequence ID" value="KAB5550208.1"/>
    <property type="molecule type" value="Genomic_DNA"/>
</dbReference>
<feature type="compositionally biased region" description="Acidic residues" evidence="1">
    <location>
        <begin position="231"/>
        <end position="241"/>
    </location>
</feature>
<feature type="domain" description="Ig-like" evidence="4">
    <location>
        <begin position="18"/>
        <end position="125"/>
    </location>
</feature>
<dbReference type="InterPro" id="IPR007110">
    <property type="entry name" value="Ig-like_dom"/>
</dbReference>
<gene>
    <name evidence="5" type="ORF">PHYPO_G00051180</name>
</gene>
<name>A0A5N5M5P5_PANHP</name>
<keyword evidence="3" id="KW-0732">Signal</keyword>
<keyword evidence="2" id="KW-0812">Transmembrane</keyword>
<evidence type="ECO:0000313" key="5">
    <source>
        <dbReference type="EMBL" id="KAB5550208.1"/>
    </source>
</evidence>
<dbReference type="InterPro" id="IPR013106">
    <property type="entry name" value="Ig_V-set"/>
</dbReference>
<keyword evidence="2" id="KW-1133">Transmembrane helix</keyword>
<feature type="compositionally biased region" description="Basic residues" evidence="1">
    <location>
        <begin position="291"/>
        <end position="303"/>
    </location>
</feature>
<feature type="region of interest" description="Disordered" evidence="1">
    <location>
        <begin position="283"/>
        <end position="356"/>
    </location>
</feature>
<feature type="compositionally biased region" description="Basic and acidic residues" evidence="1">
    <location>
        <begin position="180"/>
        <end position="199"/>
    </location>
</feature>
<evidence type="ECO:0000259" key="4">
    <source>
        <dbReference type="PROSITE" id="PS50835"/>
    </source>
</evidence>